<dbReference type="InterPro" id="IPR037069">
    <property type="entry name" value="AcylCoA_DH/ox_N_sf"/>
</dbReference>
<evidence type="ECO:0000256" key="1">
    <source>
        <dbReference type="ARBA" id="ARBA00001974"/>
    </source>
</evidence>
<keyword evidence="4" id="KW-0274">FAD</keyword>
<comment type="cofactor">
    <cofactor evidence="1">
        <name>FAD</name>
        <dbReference type="ChEBI" id="CHEBI:57692"/>
    </cofactor>
</comment>
<dbReference type="GO" id="GO:0050660">
    <property type="term" value="F:flavin adenine dinucleotide binding"/>
    <property type="evidence" value="ECO:0007669"/>
    <property type="project" value="InterPro"/>
</dbReference>
<dbReference type="CDD" id="cd00567">
    <property type="entry name" value="ACAD"/>
    <property type="match status" value="1"/>
</dbReference>
<dbReference type="InterPro" id="IPR013786">
    <property type="entry name" value="AcylCoA_DH/ox_N"/>
</dbReference>
<keyword evidence="5" id="KW-0560">Oxidoreductase</keyword>
<accession>A0A0A0JWZ3</accession>
<evidence type="ECO:0000313" key="8">
    <source>
        <dbReference type="EMBL" id="KGN41955.1"/>
    </source>
</evidence>
<comment type="caution">
    <text evidence="8">The sequence shown here is derived from an EMBL/GenBank/DDBJ whole genome shotgun (WGS) entry which is preliminary data.</text>
</comment>
<proteinExistence type="inferred from homology"/>
<dbReference type="Gene3D" id="2.40.110.10">
    <property type="entry name" value="Butyryl-CoA Dehydrogenase, subunit A, domain 2"/>
    <property type="match status" value="1"/>
</dbReference>
<keyword evidence="9" id="KW-1185">Reference proteome</keyword>
<dbReference type="PANTHER" id="PTHR43884:SF20">
    <property type="entry name" value="ACYL-COA DEHYDROGENASE FADE28"/>
    <property type="match status" value="1"/>
</dbReference>
<name>A0A0A0JWZ3_9MICO</name>
<protein>
    <submittedName>
        <fullName evidence="8">Acyl-CoA dehydrogenase</fullName>
    </submittedName>
</protein>
<comment type="similarity">
    <text evidence="2">Belongs to the acyl-CoA dehydrogenase family.</text>
</comment>
<sequence length="370" mass="38610">MTGTTVPEREDLRRSVRDLLDRFGDDVARQDAIGSESGHSTRLWSALAEVGALSLTVPEAAGGAGYGAVEQRVVLEELGRTLAPTPFLGTVVQAATALVASGDPAAHPHLERIASGATLAALAVTEGDGRWRTAHFSTRAELDGGTWRLTGAKDLVVDGAVADLLVVAAATESGPSLFLVTSSEAVERKELRTLDLTRRIASVAFDGTPAELLGSPGDAPAVLDRVLDATMVALAAEQVGAARACLDASVAYAKDRVQFGRQIGSFQAVKHRCADMFAKVQLASAAAQEAAHSADREPDRAPADVAAAVAHSVCSEAAMFTATENIHVHGGIGFTWEHPAHLYFRRAKSSQMLLGGPAANAERLLARLGV</sequence>
<reference evidence="8 9" key="1">
    <citation type="submission" date="2013-08" db="EMBL/GenBank/DDBJ databases">
        <title>The genome sequence of Knoellia aerolata.</title>
        <authorList>
            <person name="Zhu W."/>
            <person name="Wang G."/>
        </authorList>
    </citation>
    <scope>NUCLEOTIDE SEQUENCE [LARGE SCALE GENOMIC DNA]</scope>
    <source>
        <strain evidence="8 9">DSM 18566</strain>
    </source>
</reference>
<dbReference type="Gene3D" id="1.20.140.10">
    <property type="entry name" value="Butyryl-CoA Dehydrogenase, subunit A, domain 3"/>
    <property type="match status" value="1"/>
</dbReference>
<dbReference type="STRING" id="1385519.N801_03675"/>
<dbReference type="EMBL" id="AVPL01000010">
    <property type="protein sequence ID" value="KGN41955.1"/>
    <property type="molecule type" value="Genomic_DNA"/>
</dbReference>
<dbReference type="OrthoDB" id="7328575at2"/>
<dbReference type="Proteomes" id="UP000030013">
    <property type="component" value="Unassembled WGS sequence"/>
</dbReference>
<evidence type="ECO:0000256" key="5">
    <source>
        <dbReference type="ARBA" id="ARBA00023002"/>
    </source>
</evidence>
<dbReference type="Pfam" id="PF02771">
    <property type="entry name" value="Acyl-CoA_dh_N"/>
    <property type="match status" value="1"/>
</dbReference>
<dbReference type="Gene3D" id="1.10.540.10">
    <property type="entry name" value="Acyl-CoA dehydrogenase/oxidase, N-terminal domain"/>
    <property type="match status" value="1"/>
</dbReference>
<evidence type="ECO:0000256" key="3">
    <source>
        <dbReference type="ARBA" id="ARBA00022630"/>
    </source>
</evidence>
<evidence type="ECO:0000256" key="2">
    <source>
        <dbReference type="ARBA" id="ARBA00009347"/>
    </source>
</evidence>
<keyword evidence="3" id="KW-0285">Flavoprotein</keyword>
<evidence type="ECO:0000259" key="6">
    <source>
        <dbReference type="Pfam" id="PF00441"/>
    </source>
</evidence>
<feature type="domain" description="Acyl-CoA dehydrogenase/oxidase C-terminal" evidence="6">
    <location>
        <begin position="227"/>
        <end position="355"/>
    </location>
</feature>
<evidence type="ECO:0000256" key="4">
    <source>
        <dbReference type="ARBA" id="ARBA00022827"/>
    </source>
</evidence>
<dbReference type="RefSeq" id="WP_035934871.1">
    <property type="nucleotide sequence ID" value="NZ_AVPL01000010.1"/>
</dbReference>
<dbReference type="InterPro" id="IPR009100">
    <property type="entry name" value="AcylCoA_DH/oxidase_NM_dom_sf"/>
</dbReference>
<gene>
    <name evidence="8" type="ORF">N801_03675</name>
</gene>
<dbReference type="SUPFAM" id="SSF56645">
    <property type="entry name" value="Acyl-CoA dehydrogenase NM domain-like"/>
    <property type="match status" value="1"/>
</dbReference>
<dbReference type="InterPro" id="IPR009075">
    <property type="entry name" value="AcylCo_DH/oxidase_C"/>
</dbReference>
<dbReference type="eggNOG" id="COG1960">
    <property type="taxonomic scope" value="Bacteria"/>
</dbReference>
<organism evidence="8 9">
    <name type="scientific">Knoellia aerolata DSM 18566</name>
    <dbReference type="NCBI Taxonomy" id="1385519"/>
    <lineage>
        <taxon>Bacteria</taxon>
        <taxon>Bacillati</taxon>
        <taxon>Actinomycetota</taxon>
        <taxon>Actinomycetes</taxon>
        <taxon>Micrococcales</taxon>
        <taxon>Intrasporangiaceae</taxon>
        <taxon>Knoellia</taxon>
    </lineage>
</organism>
<evidence type="ECO:0000313" key="9">
    <source>
        <dbReference type="Proteomes" id="UP000030013"/>
    </source>
</evidence>
<evidence type="ECO:0000259" key="7">
    <source>
        <dbReference type="Pfam" id="PF02771"/>
    </source>
</evidence>
<dbReference type="GO" id="GO:0003995">
    <property type="term" value="F:acyl-CoA dehydrogenase activity"/>
    <property type="evidence" value="ECO:0007669"/>
    <property type="project" value="TreeGrafter"/>
</dbReference>
<dbReference type="SUPFAM" id="SSF47203">
    <property type="entry name" value="Acyl-CoA dehydrogenase C-terminal domain-like"/>
    <property type="match status" value="1"/>
</dbReference>
<dbReference type="Pfam" id="PF00441">
    <property type="entry name" value="Acyl-CoA_dh_1"/>
    <property type="match status" value="1"/>
</dbReference>
<dbReference type="AlphaFoldDB" id="A0A0A0JWZ3"/>
<feature type="domain" description="Acyl-CoA dehydrogenase/oxidase N-terminal" evidence="7">
    <location>
        <begin position="7"/>
        <end position="107"/>
    </location>
</feature>
<dbReference type="InterPro" id="IPR046373">
    <property type="entry name" value="Acyl-CoA_Oxase/DH_mid-dom_sf"/>
</dbReference>
<dbReference type="PANTHER" id="PTHR43884">
    <property type="entry name" value="ACYL-COA DEHYDROGENASE"/>
    <property type="match status" value="1"/>
</dbReference>
<dbReference type="InterPro" id="IPR036250">
    <property type="entry name" value="AcylCo_DH-like_C"/>
</dbReference>